<gene>
    <name evidence="2" type="ORF">CNN82_17780</name>
</gene>
<evidence type="ECO:0000259" key="1">
    <source>
        <dbReference type="Pfam" id="PF07045"/>
    </source>
</evidence>
<dbReference type="RefSeq" id="WP_096480478.1">
    <property type="nucleotide sequence ID" value="NZ_CP023466.1"/>
</dbReference>
<dbReference type="Gene3D" id="3.30.70.100">
    <property type="match status" value="1"/>
</dbReference>
<evidence type="ECO:0000313" key="2">
    <source>
        <dbReference type="EMBL" id="ATE78190.1"/>
    </source>
</evidence>
<dbReference type="AlphaFoldDB" id="A0AB33EDP8"/>
<dbReference type="Pfam" id="PF07045">
    <property type="entry name" value="DUF1330"/>
    <property type="match status" value="1"/>
</dbReference>
<proteinExistence type="predicted"/>
<dbReference type="SUPFAM" id="SSF54909">
    <property type="entry name" value="Dimeric alpha+beta barrel"/>
    <property type="match status" value="1"/>
</dbReference>
<dbReference type="InterPro" id="IPR010753">
    <property type="entry name" value="DUF1330"/>
</dbReference>
<dbReference type="EMBL" id="CP023466">
    <property type="protein sequence ID" value="ATE78190.1"/>
    <property type="molecule type" value="Genomic_DNA"/>
</dbReference>
<dbReference type="Proteomes" id="UP000218385">
    <property type="component" value="Chromosome"/>
</dbReference>
<feature type="domain" description="DUF1330" evidence="1">
    <location>
        <begin position="2"/>
        <end position="91"/>
    </location>
</feature>
<name>A0AB33EDP8_9PSED</name>
<dbReference type="PANTHER" id="PTHR41521">
    <property type="match status" value="1"/>
</dbReference>
<organism evidence="2 3">
    <name type="scientific">Pseudomonas frederiksbergensis</name>
    <dbReference type="NCBI Taxonomy" id="104087"/>
    <lineage>
        <taxon>Bacteria</taxon>
        <taxon>Pseudomonadati</taxon>
        <taxon>Pseudomonadota</taxon>
        <taxon>Gammaproteobacteria</taxon>
        <taxon>Pseudomonadales</taxon>
        <taxon>Pseudomonadaceae</taxon>
        <taxon>Pseudomonas</taxon>
    </lineage>
</organism>
<dbReference type="InterPro" id="IPR011008">
    <property type="entry name" value="Dimeric_a/b-barrel"/>
</dbReference>
<reference evidence="2 3" key="1">
    <citation type="submission" date="2017-09" db="EMBL/GenBank/DDBJ databases">
        <title>Complete Genome sequence of Lysobacter capsici KNU-15.</title>
        <authorList>
            <person name="Kim M.-C."/>
            <person name="Yi H."/>
            <person name="Lee D.-W."/>
            <person name="Shin J.-H."/>
        </authorList>
    </citation>
    <scope>NUCLEOTIDE SEQUENCE [LARGE SCALE GENOMIC DNA]</scope>
    <source>
        <strain evidence="2 3">KNU-15</strain>
    </source>
</reference>
<dbReference type="PANTHER" id="PTHR41521:SF4">
    <property type="entry name" value="BLR0684 PROTEIN"/>
    <property type="match status" value="1"/>
</dbReference>
<protein>
    <recommendedName>
        <fullName evidence="1">DUF1330 domain-containing protein</fullName>
    </recommendedName>
</protein>
<evidence type="ECO:0000313" key="3">
    <source>
        <dbReference type="Proteomes" id="UP000218385"/>
    </source>
</evidence>
<sequence>MTAYFLAFGTVRDPDKLAEYIDRSGPSVAAFGGEFVGVSDQTQVLAGVHAHPRTAMFTFPDAATCRAWFESPMYHELEGLREAAADFVFLVFDV</sequence>
<accession>A0AB33EDP8</accession>